<dbReference type="Pfam" id="PF05489">
    <property type="entry name" value="Phage_tail_X"/>
    <property type="match status" value="1"/>
</dbReference>
<proteinExistence type="predicted"/>
<dbReference type="InterPro" id="IPR008861">
    <property type="entry name" value="GpX-like"/>
</dbReference>
<dbReference type="STRING" id="60137.SAMN04488041_102648"/>
<dbReference type="AlphaFoldDB" id="A0A1H2UWZ0"/>
<dbReference type="RefSeq" id="WP_074635179.1">
    <property type="nucleotide sequence ID" value="NZ_CP160849.1"/>
</dbReference>
<dbReference type="Proteomes" id="UP000183076">
    <property type="component" value="Unassembled WGS sequence"/>
</dbReference>
<evidence type="ECO:0000313" key="2">
    <source>
        <dbReference type="Proteomes" id="UP000183076"/>
    </source>
</evidence>
<dbReference type="GeneID" id="94021633"/>
<organism evidence="1 2">
    <name type="scientific">Sulfitobacter pontiacus</name>
    <dbReference type="NCBI Taxonomy" id="60137"/>
    <lineage>
        <taxon>Bacteria</taxon>
        <taxon>Pseudomonadati</taxon>
        <taxon>Pseudomonadota</taxon>
        <taxon>Alphaproteobacteria</taxon>
        <taxon>Rhodobacterales</taxon>
        <taxon>Roseobacteraceae</taxon>
        <taxon>Sulfitobacter</taxon>
    </lineage>
</organism>
<protein>
    <submittedName>
        <fullName evidence="1">p2-like prophage tail protein X</fullName>
    </submittedName>
</protein>
<accession>A0A1H2UWZ0</accession>
<reference evidence="2" key="1">
    <citation type="submission" date="2016-10" db="EMBL/GenBank/DDBJ databases">
        <authorList>
            <person name="Varghese N."/>
            <person name="Submissions S."/>
        </authorList>
    </citation>
    <scope>NUCLEOTIDE SEQUENCE [LARGE SCALE GENOMIC DNA]</scope>
    <source>
        <strain evidence="2">DSM 10014</strain>
    </source>
</reference>
<gene>
    <name evidence="1" type="ORF">SAMN04488041_102648</name>
</gene>
<name>A0A1H2UWZ0_9RHOB</name>
<evidence type="ECO:0000313" key="1">
    <source>
        <dbReference type="EMBL" id="SDW60518.1"/>
    </source>
</evidence>
<sequence length="70" mass="7453">MPAVHVTSENDALDLICARHYGRQAGAVEQVLEANPDIAGVAHRLPVGLAIVLPDIATNGQGQQTVRLWD</sequence>
<dbReference type="EMBL" id="FNNB01000002">
    <property type="protein sequence ID" value="SDW60518.1"/>
    <property type="molecule type" value="Genomic_DNA"/>
</dbReference>